<sequence>MISIIHPLLFNHQLNLKRQKPRKPKRKDTQVPQPSDPIENVANEAVHKELGDSLVRAATTASSLEAKQDSGNINKTQSMAAPNESSSLETTSGGGPRCQETIGDTIAQTRFENVSKHSNDSLLIRGNTLRSDEGRLKLDELMELYTTLQQRVLDLEKTKTTQHNEIVSLKMRVKKLEKKDRSRNHRLKILYKVGLTAKVESSGDEESLGEDASKQGRIDAIDADKEITLVSVQNGDEEMFDVNVLDGEEVFVAKQDVVKEVVEAINTAKLITDAAQVSVAGNVVSTASAATTVSAATTTTATITTVDDITLAQALMEIKSIKPKEKGVVIQELGESTTTISSQLSSQQSQDKGKGILIESEKPVKKKDLIRLDEETALKLQAEFDEEERLAREKAE</sequence>
<comment type="caution">
    <text evidence="3">The sequence shown here is derived from an EMBL/GenBank/DDBJ whole genome shotgun (WGS) entry which is preliminary data.</text>
</comment>
<feature type="compositionally biased region" description="Basic residues" evidence="2">
    <location>
        <begin position="15"/>
        <end position="26"/>
    </location>
</feature>
<accession>A0ABQ4ZKX2</accession>
<feature type="region of interest" description="Disordered" evidence="2">
    <location>
        <begin position="15"/>
        <end position="40"/>
    </location>
</feature>
<evidence type="ECO:0000256" key="1">
    <source>
        <dbReference type="SAM" id="Coils"/>
    </source>
</evidence>
<gene>
    <name evidence="3" type="ORF">Tco_0772301</name>
</gene>
<feature type="compositionally biased region" description="Polar residues" evidence="2">
    <location>
        <begin position="61"/>
        <end position="80"/>
    </location>
</feature>
<reference evidence="3" key="1">
    <citation type="journal article" date="2022" name="Int. J. Mol. Sci.">
        <title>Draft Genome of Tanacetum Coccineum: Genomic Comparison of Closely Related Tanacetum-Family Plants.</title>
        <authorList>
            <person name="Yamashiro T."/>
            <person name="Shiraishi A."/>
            <person name="Nakayama K."/>
            <person name="Satake H."/>
        </authorList>
    </citation>
    <scope>NUCLEOTIDE SEQUENCE</scope>
</reference>
<keyword evidence="4" id="KW-1185">Reference proteome</keyword>
<dbReference type="Proteomes" id="UP001151760">
    <property type="component" value="Unassembled WGS sequence"/>
</dbReference>
<feature type="coiled-coil region" evidence="1">
    <location>
        <begin position="138"/>
        <end position="179"/>
    </location>
</feature>
<evidence type="ECO:0000256" key="2">
    <source>
        <dbReference type="SAM" id="MobiDB-lite"/>
    </source>
</evidence>
<reference evidence="3" key="2">
    <citation type="submission" date="2022-01" db="EMBL/GenBank/DDBJ databases">
        <authorList>
            <person name="Yamashiro T."/>
            <person name="Shiraishi A."/>
            <person name="Satake H."/>
            <person name="Nakayama K."/>
        </authorList>
    </citation>
    <scope>NUCLEOTIDE SEQUENCE</scope>
</reference>
<protein>
    <submittedName>
        <fullName evidence="3">Uncharacterized protein</fullName>
    </submittedName>
</protein>
<feature type="region of interest" description="Disordered" evidence="2">
    <location>
        <begin position="61"/>
        <end position="101"/>
    </location>
</feature>
<evidence type="ECO:0000313" key="4">
    <source>
        <dbReference type="Proteomes" id="UP001151760"/>
    </source>
</evidence>
<keyword evidence="1" id="KW-0175">Coiled coil</keyword>
<name>A0ABQ4ZKX2_9ASTR</name>
<proteinExistence type="predicted"/>
<dbReference type="EMBL" id="BQNB010011367">
    <property type="protein sequence ID" value="GJS89665.1"/>
    <property type="molecule type" value="Genomic_DNA"/>
</dbReference>
<organism evidence="3 4">
    <name type="scientific">Tanacetum coccineum</name>
    <dbReference type="NCBI Taxonomy" id="301880"/>
    <lineage>
        <taxon>Eukaryota</taxon>
        <taxon>Viridiplantae</taxon>
        <taxon>Streptophyta</taxon>
        <taxon>Embryophyta</taxon>
        <taxon>Tracheophyta</taxon>
        <taxon>Spermatophyta</taxon>
        <taxon>Magnoliopsida</taxon>
        <taxon>eudicotyledons</taxon>
        <taxon>Gunneridae</taxon>
        <taxon>Pentapetalae</taxon>
        <taxon>asterids</taxon>
        <taxon>campanulids</taxon>
        <taxon>Asterales</taxon>
        <taxon>Asteraceae</taxon>
        <taxon>Asteroideae</taxon>
        <taxon>Anthemideae</taxon>
        <taxon>Anthemidinae</taxon>
        <taxon>Tanacetum</taxon>
    </lineage>
</organism>
<evidence type="ECO:0000313" key="3">
    <source>
        <dbReference type="EMBL" id="GJS89665.1"/>
    </source>
</evidence>